<comment type="caution">
    <text evidence="2">The sequence shown here is derived from an EMBL/GenBank/DDBJ whole genome shotgun (WGS) entry which is preliminary data.</text>
</comment>
<gene>
    <name evidence="2" type="ORF">LITE_LOCUS19076</name>
</gene>
<evidence type="ECO:0000256" key="1">
    <source>
        <dbReference type="SAM" id="MobiDB-lite"/>
    </source>
</evidence>
<dbReference type="EMBL" id="CAMGYJ010000005">
    <property type="protein sequence ID" value="CAI0422264.1"/>
    <property type="molecule type" value="Genomic_DNA"/>
</dbReference>
<feature type="region of interest" description="Disordered" evidence="1">
    <location>
        <begin position="87"/>
        <end position="109"/>
    </location>
</feature>
<name>A0AAV0KMZ6_9ROSI</name>
<accession>A0AAV0KMZ6</accession>
<evidence type="ECO:0000313" key="3">
    <source>
        <dbReference type="Proteomes" id="UP001154282"/>
    </source>
</evidence>
<protein>
    <submittedName>
        <fullName evidence="2">Uncharacterized protein</fullName>
    </submittedName>
</protein>
<reference evidence="2" key="1">
    <citation type="submission" date="2022-08" db="EMBL/GenBank/DDBJ databases">
        <authorList>
            <person name="Gutierrez-Valencia J."/>
        </authorList>
    </citation>
    <scope>NUCLEOTIDE SEQUENCE</scope>
</reference>
<evidence type="ECO:0000313" key="2">
    <source>
        <dbReference type="EMBL" id="CAI0422264.1"/>
    </source>
</evidence>
<keyword evidence="3" id="KW-1185">Reference proteome</keyword>
<dbReference type="Proteomes" id="UP001154282">
    <property type="component" value="Unassembled WGS sequence"/>
</dbReference>
<dbReference type="AlphaFoldDB" id="A0AAV0KMZ6"/>
<feature type="non-terminal residue" evidence="2">
    <location>
        <position position="1"/>
    </location>
</feature>
<dbReference type="PANTHER" id="PTHR35754">
    <property type="entry name" value="ATP SYNTHASE SUBUNIT B"/>
    <property type="match status" value="1"/>
</dbReference>
<dbReference type="PANTHER" id="PTHR35754:SF2">
    <property type="entry name" value="ATP SYNTHASE SUBUNIT B"/>
    <property type="match status" value="1"/>
</dbReference>
<sequence>RDPQRQSSGGGRSRKRMEELRRLEEVQRMLNFAKSRRLASASDEDSNLFISNFILFLMQPYGDLDMNTKFSLVREQLQLFSDPAFQESSLSGKSHSPLEMESSPAKGPISAVKKVESPKLVLLSSDGESSEPLKSFHQMGVVQLDAMQRANSTLEDFMDSLNEKIVNLASSKVACLGRGFEDGTQGFEMKFMGILKTEPFQPLVLQLEHHGLLTERSVLKM</sequence>
<organism evidence="2 3">
    <name type="scientific">Linum tenue</name>
    <dbReference type="NCBI Taxonomy" id="586396"/>
    <lineage>
        <taxon>Eukaryota</taxon>
        <taxon>Viridiplantae</taxon>
        <taxon>Streptophyta</taxon>
        <taxon>Embryophyta</taxon>
        <taxon>Tracheophyta</taxon>
        <taxon>Spermatophyta</taxon>
        <taxon>Magnoliopsida</taxon>
        <taxon>eudicotyledons</taxon>
        <taxon>Gunneridae</taxon>
        <taxon>Pentapetalae</taxon>
        <taxon>rosids</taxon>
        <taxon>fabids</taxon>
        <taxon>Malpighiales</taxon>
        <taxon>Linaceae</taxon>
        <taxon>Linum</taxon>
    </lineage>
</organism>
<proteinExistence type="predicted"/>